<sequence length="140" mass="15207">MSGCTWKQIDCLNLAHFAASSAKLLKRRPAAVAGRPRAWPAATRSSCVAVAKVRSGCRIKRLAPKSDDDDAEQLPPQCGRAFSRVIMLIRRGSNDVGVVKEPPFEHERRKLTAIYCYCSSSSSSSPDLVLVLVSSLAVSF</sequence>
<proteinExistence type="predicted"/>
<dbReference type="EMBL" id="JAVFWL010000004">
    <property type="protein sequence ID" value="KAK6749840.1"/>
    <property type="molecule type" value="Genomic_DNA"/>
</dbReference>
<evidence type="ECO:0000313" key="1">
    <source>
        <dbReference type="EMBL" id="KAK6749840.1"/>
    </source>
</evidence>
<keyword evidence="2" id="KW-1185">Reference proteome</keyword>
<organism evidence="1 2">
    <name type="scientific">Necator americanus</name>
    <name type="common">Human hookworm</name>
    <dbReference type="NCBI Taxonomy" id="51031"/>
    <lineage>
        <taxon>Eukaryota</taxon>
        <taxon>Metazoa</taxon>
        <taxon>Ecdysozoa</taxon>
        <taxon>Nematoda</taxon>
        <taxon>Chromadorea</taxon>
        <taxon>Rhabditida</taxon>
        <taxon>Rhabditina</taxon>
        <taxon>Rhabditomorpha</taxon>
        <taxon>Strongyloidea</taxon>
        <taxon>Ancylostomatidae</taxon>
        <taxon>Bunostominae</taxon>
        <taxon>Necator</taxon>
    </lineage>
</organism>
<gene>
    <name evidence="1" type="primary">Necator_chrIV.g15367</name>
    <name evidence="1" type="ORF">RB195_002072</name>
</gene>
<protein>
    <submittedName>
        <fullName evidence="1">Uncharacterized protein</fullName>
    </submittedName>
</protein>
<evidence type="ECO:0000313" key="2">
    <source>
        <dbReference type="Proteomes" id="UP001303046"/>
    </source>
</evidence>
<name>A0ABR1DH92_NECAM</name>
<reference evidence="1 2" key="1">
    <citation type="submission" date="2023-08" db="EMBL/GenBank/DDBJ databases">
        <title>A Necator americanus chromosomal reference genome.</title>
        <authorList>
            <person name="Ilik V."/>
            <person name="Petrzelkova K.J."/>
            <person name="Pardy F."/>
            <person name="Fuh T."/>
            <person name="Niatou-Singa F.S."/>
            <person name="Gouil Q."/>
            <person name="Baker L."/>
            <person name="Ritchie M.E."/>
            <person name="Jex A.R."/>
            <person name="Gazzola D."/>
            <person name="Li H."/>
            <person name="Toshio Fujiwara R."/>
            <person name="Zhan B."/>
            <person name="Aroian R.V."/>
            <person name="Pafco B."/>
            <person name="Schwarz E.M."/>
        </authorList>
    </citation>
    <scope>NUCLEOTIDE SEQUENCE [LARGE SCALE GENOMIC DNA]</scope>
    <source>
        <strain evidence="1 2">Aroian</strain>
        <tissue evidence="1">Whole animal</tissue>
    </source>
</reference>
<accession>A0ABR1DH92</accession>
<comment type="caution">
    <text evidence="1">The sequence shown here is derived from an EMBL/GenBank/DDBJ whole genome shotgun (WGS) entry which is preliminary data.</text>
</comment>
<dbReference type="Proteomes" id="UP001303046">
    <property type="component" value="Unassembled WGS sequence"/>
</dbReference>